<accession>A0A9W6I2Y4</accession>
<keyword evidence="5" id="KW-1185">Reference proteome</keyword>
<dbReference type="Proteomes" id="UP001143474">
    <property type="component" value="Unassembled WGS sequence"/>
</dbReference>
<dbReference type="RefSeq" id="WP_271218872.1">
    <property type="nucleotide sequence ID" value="NZ_BAAAVD010000025.1"/>
</dbReference>
<dbReference type="InterPro" id="IPR044068">
    <property type="entry name" value="CB"/>
</dbReference>
<reference evidence="4" key="2">
    <citation type="submission" date="2023-01" db="EMBL/GenBank/DDBJ databases">
        <authorList>
            <person name="Sun Q."/>
            <person name="Evtushenko L."/>
        </authorList>
    </citation>
    <scope>NUCLEOTIDE SEQUENCE</scope>
    <source>
        <strain evidence="4">VKM Ac-2007</strain>
    </source>
</reference>
<evidence type="ECO:0000256" key="2">
    <source>
        <dbReference type="PROSITE-ProRule" id="PRU01248"/>
    </source>
</evidence>
<sequence>MLFTDYALRFVTSLSGVEERTRHDYERDLKNHIMPTFGGLDLRDESHTFDRVTVSTWVNELHRGVPHPDERRTWLRRPRAPKTIQNLHGLLYAVLQSAVGPPHRSASPILPPAPACPGWTTARATRTLLERHVRTALCCLLFALTGDSLVKSLVCGTHPGDAVDHGSARVNHDLPDQLDGLFARFLPESGGVTHGVRSHEPCAGSAGQVPPAADQRQPVVRILGVDIDEGWLDATQNVDAVSLSHVLCDAEVRVRPKSTVVPAQHIQGKRPRRIFVVHQAYPQVSHVVRNVGVIRLNHQLQARRDQFHECGNHLGNGECP</sequence>
<evidence type="ECO:0000256" key="1">
    <source>
        <dbReference type="ARBA" id="ARBA00023125"/>
    </source>
</evidence>
<name>A0A9W6I2Y4_9ACTN</name>
<dbReference type="InterPro" id="IPR010998">
    <property type="entry name" value="Integrase_recombinase_N"/>
</dbReference>
<evidence type="ECO:0000313" key="4">
    <source>
        <dbReference type="EMBL" id="GLK10446.1"/>
    </source>
</evidence>
<organism evidence="4 5">
    <name type="scientific">Streptosporangium carneum</name>
    <dbReference type="NCBI Taxonomy" id="47481"/>
    <lineage>
        <taxon>Bacteria</taxon>
        <taxon>Bacillati</taxon>
        <taxon>Actinomycetota</taxon>
        <taxon>Actinomycetes</taxon>
        <taxon>Streptosporangiales</taxon>
        <taxon>Streptosporangiaceae</taxon>
        <taxon>Streptosporangium</taxon>
    </lineage>
</organism>
<gene>
    <name evidence="4" type="ORF">GCM10017600_38520</name>
</gene>
<proteinExistence type="predicted"/>
<dbReference type="GO" id="GO:0003677">
    <property type="term" value="F:DNA binding"/>
    <property type="evidence" value="ECO:0007669"/>
    <property type="project" value="UniProtKB-UniRule"/>
</dbReference>
<feature type="domain" description="Core-binding (CB)" evidence="3">
    <location>
        <begin position="1"/>
        <end position="99"/>
    </location>
</feature>
<dbReference type="AlphaFoldDB" id="A0A9W6I2Y4"/>
<dbReference type="Gene3D" id="1.10.150.130">
    <property type="match status" value="1"/>
</dbReference>
<evidence type="ECO:0000259" key="3">
    <source>
        <dbReference type="PROSITE" id="PS51900"/>
    </source>
</evidence>
<comment type="caution">
    <text evidence="4">The sequence shown here is derived from an EMBL/GenBank/DDBJ whole genome shotgun (WGS) entry which is preliminary data.</text>
</comment>
<reference evidence="4" key="1">
    <citation type="journal article" date="2014" name="Int. J. Syst. Evol. Microbiol.">
        <title>Complete genome sequence of Corynebacterium casei LMG S-19264T (=DSM 44701T), isolated from a smear-ripened cheese.</title>
        <authorList>
            <consortium name="US DOE Joint Genome Institute (JGI-PGF)"/>
            <person name="Walter F."/>
            <person name="Albersmeier A."/>
            <person name="Kalinowski J."/>
            <person name="Ruckert C."/>
        </authorList>
    </citation>
    <scope>NUCLEOTIDE SEQUENCE</scope>
    <source>
        <strain evidence="4">VKM Ac-2007</strain>
    </source>
</reference>
<evidence type="ECO:0000313" key="5">
    <source>
        <dbReference type="Proteomes" id="UP001143474"/>
    </source>
</evidence>
<keyword evidence="1 2" id="KW-0238">DNA-binding</keyword>
<dbReference type="EMBL" id="BSEV01000008">
    <property type="protein sequence ID" value="GLK10446.1"/>
    <property type="molecule type" value="Genomic_DNA"/>
</dbReference>
<dbReference type="PROSITE" id="PS51900">
    <property type="entry name" value="CB"/>
    <property type="match status" value="1"/>
</dbReference>
<protein>
    <recommendedName>
        <fullName evidence="3">Core-binding (CB) domain-containing protein</fullName>
    </recommendedName>
</protein>